<reference evidence="4" key="1">
    <citation type="submission" date="2017-09" db="EMBL/GenBank/DDBJ databases">
        <title>Depth-based differentiation of microbial function through sediment-hosted aquifers and enrichment of novel symbionts in the deep terrestrial subsurface.</title>
        <authorList>
            <person name="Probst A.J."/>
            <person name="Ladd B."/>
            <person name="Jarett J.K."/>
            <person name="Geller-Mcgrath D.E."/>
            <person name="Sieber C.M.K."/>
            <person name="Emerson J.B."/>
            <person name="Anantharaman K."/>
            <person name="Thomas B.C."/>
            <person name="Malmstrom R."/>
            <person name="Stieglmeier M."/>
            <person name="Klingl A."/>
            <person name="Woyke T."/>
            <person name="Ryan C.M."/>
            <person name="Banfield J.F."/>
        </authorList>
    </citation>
    <scope>NUCLEOTIDE SEQUENCE [LARGE SCALE GENOMIC DNA]</scope>
</reference>
<dbReference type="AlphaFoldDB" id="A0A2M7B9E8"/>
<evidence type="ECO:0000313" key="3">
    <source>
        <dbReference type="EMBL" id="PIU99701.1"/>
    </source>
</evidence>
<evidence type="ECO:0000259" key="1">
    <source>
        <dbReference type="PROSITE" id="PS50164"/>
    </source>
</evidence>
<evidence type="ECO:0000259" key="2">
    <source>
        <dbReference type="PROSITE" id="PS50165"/>
    </source>
</evidence>
<dbReference type="PROSITE" id="PS50164">
    <property type="entry name" value="GIY_YIG"/>
    <property type="match status" value="1"/>
</dbReference>
<dbReference type="Proteomes" id="UP000228561">
    <property type="component" value="Unassembled WGS sequence"/>
</dbReference>
<dbReference type="EMBL" id="PEVG01000010">
    <property type="protein sequence ID" value="PIU99701.1"/>
    <property type="molecule type" value="Genomic_DNA"/>
</dbReference>
<sequence>MNLLLQVKKLPMKPGVYLFLDKSGKPLYVGRATFLKRRVLSYFQRLRDTRLAEMLNLAVKIKHYKTDNLLEAIILEANLIKKYWPKYNVKEKDDRSFIYIVIPKTDYPRPFIVRKRELQKFVPNAAVFGPYQSLSLIKNALRIIRKIFPYSICRINSGKPCFDYQIGLCPGACAGKISKENYQKNIENLILFLRGEKKKLLKKLKSENPLAILGLKHIQDVALISRDDVPVGQFSRIEGYDISHLTGKETVGSMVVFTGNVIDKTQYRLFKIKKAPANDDLRALEEVITRRFSHPEWPRPDLILIDGGKPQIDYISKVLKKRNIDIPLVGISKFGGDKLVFAPKIKSSLKELIQTIKGILLKVREEAHRFALKTSRRQRNML</sequence>
<dbReference type="PANTHER" id="PTHR30562">
    <property type="entry name" value="UVRC/OXIDOREDUCTASE"/>
    <property type="match status" value="1"/>
</dbReference>
<dbReference type="SMART" id="SM00465">
    <property type="entry name" value="GIYc"/>
    <property type="match status" value="1"/>
</dbReference>
<dbReference type="SUPFAM" id="SSF82771">
    <property type="entry name" value="GIY-YIG endonuclease"/>
    <property type="match status" value="1"/>
</dbReference>
<dbReference type="InterPro" id="IPR038476">
    <property type="entry name" value="UvrC_RNase_H_dom_sf"/>
</dbReference>
<dbReference type="GO" id="GO:0009381">
    <property type="term" value="F:excinuclease ABC activity"/>
    <property type="evidence" value="ECO:0007669"/>
    <property type="project" value="InterPro"/>
</dbReference>
<dbReference type="CDD" id="cd10434">
    <property type="entry name" value="GIY-YIG_UvrC_Cho"/>
    <property type="match status" value="1"/>
</dbReference>
<dbReference type="PROSITE" id="PS50165">
    <property type="entry name" value="UVRC"/>
    <property type="match status" value="1"/>
</dbReference>
<protein>
    <recommendedName>
        <fullName evidence="5">Excinuclease ABC subunit C</fullName>
    </recommendedName>
</protein>
<feature type="domain" description="UvrC family homology region profile" evidence="2">
    <location>
        <begin position="216"/>
        <end position="319"/>
    </location>
</feature>
<evidence type="ECO:0000313" key="4">
    <source>
        <dbReference type="Proteomes" id="UP000228561"/>
    </source>
</evidence>
<name>A0A2M7B9E8_9BACT</name>
<dbReference type="PANTHER" id="PTHR30562:SF1">
    <property type="entry name" value="UVRABC SYSTEM PROTEIN C"/>
    <property type="match status" value="1"/>
</dbReference>
<dbReference type="Gene3D" id="3.40.1440.10">
    <property type="entry name" value="GIY-YIG endonuclease"/>
    <property type="match status" value="1"/>
</dbReference>
<feature type="domain" description="GIY-YIG" evidence="1">
    <location>
        <begin position="12"/>
        <end position="89"/>
    </location>
</feature>
<gene>
    <name evidence="3" type="ORF">COS58_00895</name>
</gene>
<dbReference type="InterPro" id="IPR000305">
    <property type="entry name" value="GIY-YIG_endonuc"/>
</dbReference>
<dbReference type="InterPro" id="IPR050066">
    <property type="entry name" value="UvrABC_protein_C"/>
</dbReference>
<organism evidence="3 4">
    <name type="scientific">Candidatus Tagabacteria bacterium CG03_land_8_20_14_0_80_41_22</name>
    <dbReference type="NCBI Taxonomy" id="1975020"/>
    <lineage>
        <taxon>Bacteria</taxon>
        <taxon>Candidatus Tagaibacteriota</taxon>
    </lineage>
</organism>
<dbReference type="InterPro" id="IPR035901">
    <property type="entry name" value="GIY-YIG_endonuc_sf"/>
</dbReference>
<dbReference type="GO" id="GO:0009380">
    <property type="term" value="C:excinuclease repair complex"/>
    <property type="evidence" value="ECO:0007669"/>
    <property type="project" value="TreeGrafter"/>
</dbReference>
<dbReference type="Pfam" id="PF01541">
    <property type="entry name" value="GIY-YIG"/>
    <property type="match status" value="1"/>
</dbReference>
<dbReference type="GO" id="GO:0006289">
    <property type="term" value="P:nucleotide-excision repair"/>
    <property type="evidence" value="ECO:0007669"/>
    <property type="project" value="InterPro"/>
</dbReference>
<dbReference type="InterPro" id="IPR047296">
    <property type="entry name" value="GIY-YIG_UvrC_Cho"/>
</dbReference>
<dbReference type="InterPro" id="IPR001162">
    <property type="entry name" value="UvrC_RNase_H_dom"/>
</dbReference>
<dbReference type="Pfam" id="PF08459">
    <property type="entry name" value="UvrC_RNaseH_dom"/>
    <property type="match status" value="1"/>
</dbReference>
<comment type="caution">
    <text evidence="3">The sequence shown here is derived from an EMBL/GenBank/DDBJ whole genome shotgun (WGS) entry which is preliminary data.</text>
</comment>
<accession>A0A2M7B9E8</accession>
<proteinExistence type="predicted"/>
<evidence type="ECO:0008006" key="5">
    <source>
        <dbReference type="Google" id="ProtNLM"/>
    </source>
</evidence>
<dbReference type="Gene3D" id="3.30.420.340">
    <property type="entry name" value="UvrC, RNAse H endonuclease domain"/>
    <property type="match status" value="1"/>
</dbReference>